<evidence type="ECO:0000313" key="10">
    <source>
        <dbReference type="Proteomes" id="UP000199707"/>
    </source>
</evidence>
<protein>
    <recommendedName>
        <fullName evidence="5">Aldose 1-epimerase</fullName>
        <ecNumber evidence="5">5.1.3.3</ecNumber>
    </recommendedName>
</protein>
<dbReference type="RefSeq" id="WP_220388607.1">
    <property type="nucleotide sequence ID" value="NZ_FMUB01000002.1"/>
</dbReference>
<dbReference type="EMBL" id="FMUB01000002">
    <property type="protein sequence ID" value="SCX08828.1"/>
    <property type="molecule type" value="Genomic_DNA"/>
</dbReference>
<proteinExistence type="inferred from homology"/>
<comment type="similarity">
    <text evidence="2 5">Belongs to the aldose epimerase family.</text>
</comment>
<dbReference type="Proteomes" id="UP000199707">
    <property type="component" value="Unassembled WGS sequence"/>
</dbReference>
<dbReference type="EC" id="5.1.3.3" evidence="5"/>
<comment type="pathway">
    <text evidence="1 5">Carbohydrate metabolism; hexose metabolism.</text>
</comment>
<evidence type="ECO:0000256" key="4">
    <source>
        <dbReference type="ARBA" id="ARBA00023277"/>
    </source>
</evidence>
<organism evidence="9 10">
    <name type="scientific">Mycolicibacterium fluoranthenivorans</name>
    <dbReference type="NCBI Taxonomy" id="258505"/>
    <lineage>
        <taxon>Bacteria</taxon>
        <taxon>Bacillati</taxon>
        <taxon>Actinomycetota</taxon>
        <taxon>Actinomycetes</taxon>
        <taxon>Mycobacteriales</taxon>
        <taxon>Mycobacteriaceae</taxon>
        <taxon>Mycolicibacterium</taxon>
    </lineage>
</organism>
<feature type="active site" description="Proton donor" evidence="6">
    <location>
        <position position="183"/>
    </location>
</feature>
<sequence>MMSSSVIQEFGVTADGTQVHRGILENQTGMRVAILSFGGIIQRLEVPGNDGDTANVVLGYDELSSYEADEYYLGAIVGRCANRILDGSFTLGGVTYQLDRNDPFGTMHGGSASLDKRVWTMEAVDSPHACGLELTITSCDGDNGFPGNVTITARYELLRDANVLRLGFEATTDAPTIMNMTGHSYFNLGGEGSGSAGEHLLTVDADAYLPVTAELVPTGQFEQVDGTPFDFRAPRRISERIRTGHEQLRLGRGYDHNFVLRKPLDGSRFARAAHLVEPESGRVLEVWTTEPGLDVYTGNFLDASVVGAGGRIYRQGDAIALEPEHFADSPNRPEFPSVELHPGEVYRSRTEYRFGTVGACAAGVPA</sequence>
<dbReference type="InterPro" id="IPR011013">
    <property type="entry name" value="Gal_mutarotase_sf_dom"/>
</dbReference>
<evidence type="ECO:0000256" key="6">
    <source>
        <dbReference type="PIRSR" id="PIRSR005096-1"/>
    </source>
</evidence>
<evidence type="ECO:0000256" key="3">
    <source>
        <dbReference type="ARBA" id="ARBA00023235"/>
    </source>
</evidence>
<dbReference type="SUPFAM" id="SSF74650">
    <property type="entry name" value="Galactose mutarotase-like"/>
    <property type="match status" value="1"/>
</dbReference>
<feature type="active site" description="Proton acceptor" evidence="6">
    <location>
        <position position="322"/>
    </location>
</feature>
<evidence type="ECO:0000256" key="7">
    <source>
        <dbReference type="PIRSR" id="PIRSR005096-2"/>
    </source>
</evidence>
<feature type="binding site" evidence="8">
    <location>
        <begin position="82"/>
        <end position="83"/>
    </location>
    <ligand>
        <name>beta-D-galactose</name>
        <dbReference type="ChEBI" id="CHEBI:27667"/>
    </ligand>
</feature>
<dbReference type="InterPro" id="IPR015443">
    <property type="entry name" value="Aldose_1-epimerase"/>
</dbReference>
<dbReference type="Pfam" id="PF01263">
    <property type="entry name" value="Aldose_epim"/>
    <property type="match status" value="1"/>
</dbReference>
<dbReference type="GO" id="GO:0005737">
    <property type="term" value="C:cytoplasm"/>
    <property type="evidence" value="ECO:0007669"/>
    <property type="project" value="TreeGrafter"/>
</dbReference>
<reference evidence="10" key="1">
    <citation type="submission" date="2016-10" db="EMBL/GenBank/DDBJ databases">
        <authorList>
            <person name="Varghese N."/>
            <person name="Submissions S."/>
        </authorList>
    </citation>
    <scope>NUCLEOTIDE SEQUENCE [LARGE SCALE GENOMIC DNA]</scope>
    <source>
        <strain evidence="10">UNC267MFSha1.1M11</strain>
    </source>
</reference>
<dbReference type="InterPro" id="IPR047215">
    <property type="entry name" value="Galactose_mutarotase-like"/>
</dbReference>
<evidence type="ECO:0000256" key="2">
    <source>
        <dbReference type="ARBA" id="ARBA00006206"/>
    </source>
</evidence>
<dbReference type="GO" id="GO:0030246">
    <property type="term" value="F:carbohydrate binding"/>
    <property type="evidence" value="ECO:0007669"/>
    <property type="project" value="InterPro"/>
</dbReference>
<dbReference type="GO" id="GO:0004034">
    <property type="term" value="F:aldose 1-epimerase activity"/>
    <property type="evidence" value="ECO:0007669"/>
    <property type="project" value="UniProtKB-EC"/>
</dbReference>
<dbReference type="PANTHER" id="PTHR10091">
    <property type="entry name" value="ALDOSE-1-EPIMERASE"/>
    <property type="match status" value="1"/>
</dbReference>
<feature type="binding site" evidence="8">
    <location>
        <begin position="183"/>
        <end position="185"/>
    </location>
    <ligand>
        <name>beta-D-galactose</name>
        <dbReference type="ChEBI" id="CHEBI:27667"/>
    </ligand>
</feature>
<dbReference type="NCBIfam" id="NF008277">
    <property type="entry name" value="PRK11055.1"/>
    <property type="match status" value="1"/>
</dbReference>
<keyword evidence="4 5" id="KW-0119">Carbohydrate metabolism</keyword>
<dbReference type="CDD" id="cd09019">
    <property type="entry name" value="galactose_mutarotase_like"/>
    <property type="match status" value="1"/>
</dbReference>
<dbReference type="UniPathway" id="UPA00242"/>
<evidence type="ECO:0000256" key="5">
    <source>
        <dbReference type="PIRNR" id="PIRNR005096"/>
    </source>
</evidence>
<evidence type="ECO:0000256" key="1">
    <source>
        <dbReference type="ARBA" id="ARBA00005028"/>
    </source>
</evidence>
<dbReference type="InterPro" id="IPR014718">
    <property type="entry name" value="GH-type_carb-bd"/>
</dbReference>
<evidence type="ECO:0000313" key="9">
    <source>
        <dbReference type="EMBL" id="SCX08828.1"/>
    </source>
</evidence>
<name>A0A1G4VM14_9MYCO</name>
<dbReference type="InterPro" id="IPR008183">
    <property type="entry name" value="Aldose_1/G6P_1-epimerase"/>
</dbReference>
<evidence type="ECO:0000256" key="8">
    <source>
        <dbReference type="PIRSR" id="PIRSR005096-3"/>
    </source>
</evidence>
<feature type="binding site" evidence="7">
    <location>
        <position position="255"/>
    </location>
    <ligand>
        <name>beta-D-galactose</name>
        <dbReference type="ChEBI" id="CHEBI:27667"/>
    </ligand>
</feature>
<dbReference type="STRING" id="1502745.SAMN02799620_01323"/>
<dbReference type="GO" id="GO:0006006">
    <property type="term" value="P:glucose metabolic process"/>
    <property type="evidence" value="ECO:0007669"/>
    <property type="project" value="TreeGrafter"/>
</dbReference>
<dbReference type="Gene3D" id="2.70.98.10">
    <property type="match status" value="1"/>
</dbReference>
<dbReference type="PIRSF" id="PIRSF005096">
    <property type="entry name" value="GALM"/>
    <property type="match status" value="1"/>
</dbReference>
<dbReference type="PANTHER" id="PTHR10091:SF0">
    <property type="entry name" value="GALACTOSE MUTAROTASE"/>
    <property type="match status" value="1"/>
</dbReference>
<keyword evidence="3 5" id="KW-0413">Isomerase</keyword>
<dbReference type="AlphaFoldDB" id="A0A1G4VM14"/>
<accession>A0A1G4VM14</accession>
<dbReference type="GO" id="GO:0033499">
    <property type="term" value="P:galactose catabolic process via UDP-galactose, Leloir pathway"/>
    <property type="evidence" value="ECO:0007669"/>
    <property type="project" value="TreeGrafter"/>
</dbReference>
<gene>
    <name evidence="9" type="ORF">SAMN02799620_01323</name>
</gene>
<comment type="catalytic activity">
    <reaction evidence="5">
        <text>alpha-D-glucose = beta-D-glucose</text>
        <dbReference type="Rhea" id="RHEA:10264"/>
        <dbReference type="ChEBI" id="CHEBI:15903"/>
        <dbReference type="ChEBI" id="CHEBI:17925"/>
        <dbReference type="EC" id="5.1.3.3"/>
    </reaction>
</comment>